<reference evidence="3" key="1">
    <citation type="journal article" date="2008" name="Nature">
        <title>The amphioxus genome and the evolution of the chordate karyotype.</title>
        <authorList>
            <consortium name="US DOE Joint Genome Institute (JGI-PGF)"/>
            <person name="Putnam N.H."/>
            <person name="Butts T."/>
            <person name="Ferrier D.E.K."/>
            <person name="Furlong R.F."/>
            <person name="Hellsten U."/>
            <person name="Kawashima T."/>
            <person name="Robinson-Rechavi M."/>
            <person name="Shoguchi E."/>
            <person name="Terry A."/>
            <person name="Yu J.-K."/>
            <person name="Benito-Gutierrez E.L."/>
            <person name="Dubchak I."/>
            <person name="Garcia-Fernandez J."/>
            <person name="Gibson-Brown J.J."/>
            <person name="Grigoriev I.V."/>
            <person name="Horton A.C."/>
            <person name="de Jong P.J."/>
            <person name="Jurka J."/>
            <person name="Kapitonov V.V."/>
            <person name="Kohara Y."/>
            <person name="Kuroki Y."/>
            <person name="Lindquist E."/>
            <person name="Lucas S."/>
            <person name="Osoegawa K."/>
            <person name="Pennacchio L.A."/>
            <person name="Salamov A.A."/>
            <person name="Satou Y."/>
            <person name="Sauka-Spengler T."/>
            <person name="Schmutz J."/>
            <person name="Shin-I T."/>
            <person name="Toyoda A."/>
            <person name="Bronner-Fraser M."/>
            <person name="Fujiyama A."/>
            <person name="Holland L.Z."/>
            <person name="Holland P.W.H."/>
            <person name="Satoh N."/>
            <person name="Rokhsar D.S."/>
        </authorList>
    </citation>
    <scope>NUCLEOTIDE SEQUENCE [LARGE SCALE GENOMIC DNA]</scope>
    <source>
        <strain evidence="3">S238N-H82</strain>
        <tissue evidence="3">Testes</tissue>
    </source>
</reference>
<sequence>MMLGFGVTLLLQGLAAVLLGISAEYLHKSRFHGLLAPVWSGCMAIATGLLAICSGKTPNHKWLRHWTHALSFVTSLIAIAALIIGVMGVTVTCSDDVTNIHPAYPCGERRALHVTALCLALGTLVAAMALFITCCSYYVTCPSCDVTCPTCDVSCPTSNVLCNCCRTLREPRRRKTPPVGAPLPSRSDPGEDTVQQEMSEHAHENPYVFPDDPPPYYIPDVQVEIDEFEMLEMYEKEVKKTVRFKDQDQSAI</sequence>
<keyword evidence="2" id="KW-1133">Transmembrane helix</keyword>
<evidence type="ECO:0000313" key="3">
    <source>
        <dbReference type="EMBL" id="EEN45928.1"/>
    </source>
</evidence>
<keyword evidence="2" id="KW-0472">Membrane</keyword>
<evidence type="ECO:0000256" key="2">
    <source>
        <dbReference type="SAM" id="Phobius"/>
    </source>
</evidence>
<dbReference type="PANTHER" id="PTHR23320">
    <property type="entry name" value="MEMBRANE-SPANNING 4-DOMAINS SUBFAMILY A MS4A -RELATED"/>
    <property type="match status" value="1"/>
</dbReference>
<dbReference type="EMBL" id="GG666651">
    <property type="protein sequence ID" value="EEN45928.1"/>
    <property type="molecule type" value="Genomic_DNA"/>
</dbReference>
<keyword evidence="2" id="KW-0812">Transmembrane</keyword>
<dbReference type="InterPro" id="IPR030417">
    <property type="entry name" value="MS4A"/>
</dbReference>
<feature type="transmembrane region" description="Helical" evidence="2">
    <location>
        <begin position="66"/>
        <end position="91"/>
    </location>
</feature>
<dbReference type="InParanoid" id="C3ZNH5"/>
<organism>
    <name type="scientific">Branchiostoma floridae</name>
    <name type="common">Florida lancelet</name>
    <name type="synonym">Amphioxus</name>
    <dbReference type="NCBI Taxonomy" id="7739"/>
    <lineage>
        <taxon>Eukaryota</taxon>
        <taxon>Metazoa</taxon>
        <taxon>Chordata</taxon>
        <taxon>Cephalochordata</taxon>
        <taxon>Leptocardii</taxon>
        <taxon>Amphioxiformes</taxon>
        <taxon>Branchiostomatidae</taxon>
        <taxon>Branchiostoma</taxon>
    </lineage>
</organism>
<name>C3ZNH5_BRAFL</name>
<evidence type="ECO:0000256" key="1">
    <source>
        <dbReference type="SAM" id="MobiDB-lite"/>
    </source>
</evidence>
<accession>C3ZNH5</accession>
<gene>
    <name evidence="3" type="ORF">BRAFLDRAFT_81955</name>
</gene>
<dbReference type="PANTHER" id="PTHR23320:SF130">
    <property type="entry name" value="TRANSMEMBRANE PROTEIN 212"/>
    <property type="match status" value="1"/>
</dbReference>
<feature type="transmembrane region" description="Helical" evidence="2">
    <location>
        <begin position="111"/>
        <end position="132"/>
    </location>
</feature>
<feature type="transmembrane region" description="Helical" evidence="2">
    <location>
        <begin position="31"/>
        <end position="54"/>
    </location>
</feature>
<proteinExistence type="predicted"/>
<dbReference type="AlphaFoldDB" id="C3ZNH5"/>
<feature type="region of interest" description="Disordered" evidence="1">
    <location>
        <begin position="173"/>
        <end position="215"/>
    </location>
</feature>
<protein>
    <submittedName>
        <fullName evidence="3">Uncharacterized protein</fullName>
    </submittedName>
</protein>